<accession>A0ABP2HW41</accession>
<evidence type="ECO:0000313" key="1">
    <source>
        <dbReference type="EMBL" id="EFB91411.1"/>
    </source>
</evidence>
<organism evidence="1 2">
    <name type="scientific">Pyramidobacter piscolens W5455</name>
    <dbReference type="NCBI Taxonomy" id="352165"/>
    <lineage>
        <taxon>Bacteria</taxon>
        <taxon>Thermotogati</taxon>
        <taxon>Synergistota</taxon>
        <taxon>Synergistia</taxon>
        <taxon>Synergistales</taxon>
        <taxon>Dethiosulfovibrionaceae</taxon>
        <taxon>Pyramidobacter</taxon>
    </lineage>
</organism>
<comment type="caution">
    <text evidence="1">The sequence shown here is derived from an EMBL/GenBank/DDBJ whole genome shotgun (WGS) entry which is preliminary data.</text>
</comment>
<evidence type="ECO:0000313" key="2">
    <source>
        <dbReference type="Proteomes" id="UP000006462"/>
    </source>
</evidence>
<reference evidence="1 2" key="1">
    <citation type="submission" date="2009-12" db="EMBL/GenBank/DDBJ databases">
        <authorList>
            <person name="Shrivastava S."/>
            <person name="Madupu R."/>
            <person name="Durkin A.S."/>
            <person name="Torralba M."/>
            <person name="Methe B."/>
            <person name="Sutton G.G."/>
            <person name="Strausberg R.L."/>
            <person name="Nelson K.E."/>
        </authorList>
    </citation>
    <scope>NUCLEOTIDE SEQUENCE [LARGE SCALE GENOMIC DNA]</scope>
    <source>
        <strain evidence="1 2">W5455</strain>
    </source>
</reference>
<keyword evidence="2" id="KW-1185">Reference proteome</keyword>
<dbReference type="EMBL" id="ADFP01000041">
    <property type="protein sequence ID" value="EFB91411.1"/>
    <property type="molecule type" value="Genomic_DNA"/>
</dbReference>
<gene>
    <name evidence="1" type="ORF">HMPREF7215_2522</name>
</gene>
<protein>
    <submittedName>
        <fullName evidence="1">Uncharacterized protein</fullName>
    </submittedName>
</protein>
<sequence>MHFISSQKNRPEDLGLREIFGTVFIAQALAFQWTLHFST</sequence>
<name>A0ABP2HW41_9BACT</name>
<dbReference type="Proteomes" id="UP000006462">
    <property type="component" value="Unassembled WGS sequence"/>
</dbReference>
<proteinExistence type="predicted"/>